<dbReference type="PANTHER" id="PTHR12629">
    <property type="entry name" value="DIPHOSPHOINOSITOL POLYPHOSPHATE PHOSPHOHYDROLASE"/>
    <property type="match status" value="1"/>
</dbReference>
<dbReference type="AlphaFoldDB" id="A0A1M6L208"/>
<evidence type="ECO:0000256" key="3">
    <source>
        <dbReference type="ARBA" id="ARBA00022801"/>
    </source>
</evidence>
<evidence type="ECO:0000259" key="5">
    <source>
        <dbReference type="PROSITE" id="PS51462"/>
    </source>
</evidence>
<comment type="cofactor">
    <cofactor evidence="1">
        <name>Mg(2+)</name>
        <dbReference type="ChEBI" id="CHEBI:18420"/>
    </cofactor>
</comment>
<dbReference type="GO" id="GO:0046872">
    <property type="term" value="F:metal ion binding"/>
    <property type="evidence" value="ECO:0007669"/>
    <property type="project" value="UniProtKB-KW"/>
</dbReference>
<keyword evidence="4" id="KW-0460">Magnesium</keyword>
<name>A0A1M6L208_9RHOB</name>
<dbReference type="Gene3D" id="3.90.79.10">
    <property type="entry name" value="Nucleoside Triphosphate Pyrophosphohydrolase"/>
    <property type="match status" value="1"/>
</dbReference>
<evidence type="ECO:0000256" key="1">
    <source>
        <dbReference type="ARBA" id="ARBA00001946"/>
    </source>
</evidence>
<evidence type="ECO:0000256" key="2">
    <source>
        <dbReference type="ARBA" id="ARBA00022723"/>
    </source>
</evidence>
<dbReference type="PANTHER" id="PTHR12629:SF0">
    <property type="entry name" value="DIPHOSPHOINOSITOL-POLYPHOSPHATE DIPHOSPHATASE"/>
    <property type="match status" value="1"/>
</dbReference>
<feature type="domain" description="Nudix hydrolase" evidence="5">
    <location>
        <begin position="20"/>
        <end position="151"/>
    </location>
</feature>
<keyword evidence="3" id="KW-0378">Hydrolase</keyword>
<accession>A0A1M6L208</accession>
<dbReference type="EMBL" id="FQZA01000014">
    <property type="protein sequence ID" value="SHJ65305.1"/>
    <property type="molecule type" value="Genomic_DNA"/>
</dbReference>
<dbReference type="Pfam" id="PF00293">
    <property type="entry name" value="NUDIX"/>
    <property type="match status" value="1"/>
</dbReference>
<dbReference type="STRING" id="313368.SAMN04488012_1146"/>
<keyword evidence="7" id="KW-1185">Reference proteome</keyword>
<proteinExistence type="predicted"/>
<dbReference type="GO" id="GO:0016462">
    <property type="term" value="F:pyrophosphatase activity"/>
    <property type="evidence" value="ECO:0007669"/>
    <property type="project" value="InterPro"/>
</dbReference>
<dbReference type="RefSeq" id="WP_073129652.1">
    <property type="nucleotide sequence ID" value="NZ_FQZA01000014.1"/>
</dbReference>
<sequence>MDLSDPVARPMRLSPAGKRDVRTQFGALPYRVRNGKLQILLITTRRTRRWVIPKGWPQDGATPSDAAATEAFEEAGVEGVASPQCLGIFTYTKEMDGDDLPCVVAVFPLKVKKVLKDWPEKAARSRRWESPKKAARLVQEPELARMLATFDPKALRI</sequence>
<evidence type="ECO:0000313" key="6">
    <source>
        <dbReference type="EMBL" id="SHJ65305.1"/>
    </source>
</evidence>
<dbReference type="CDD" id="cd04666">
    <property type="entry name" value="NUDIX_DIPP2_like_Nudt4"/>
    <property type="match status" value="1"/>
</dbReference>
<dbReference type="GO" id="GO:0005737">
    <property type="term" value="C:cytoplasm"/>
    <property type="evidence" value="ECO:0007669"/>
    <property type="project" value="TreeGrafter"/>
</dbReference>
<dbReference type="PROSITE" id="PS51462">
    <property type="entry name" value="NUDIX"/>
    <property type="match status" value="1"/>
</dbReference>
<protein>
    <submittedName>
        <fullName evidence="6">8-oxo-dGTP pyrophosphatase MutT, NUDIX family</fullName>
    </submittedName>
</protein>
<dbReference type="SUPFAM" id="SSF55811">
    <property type="entry name" value="Nudix"/>
    <property type="match status" value="1"/>
</dbReference>
<dbReference type="Proteomes" id="UP000184040">
    <property type="component" value="Unassembled WGS sequence"/>
</dbReference>
<reference evidence="6 7" key="1">
    <citation type="submission" date="2016-11" db="EMBL/GenBank/DDBJ databases">
        <authorList>
            <person name="Jaros S."/>
            <person name="Januszkiewicz K."/>
            <person name="Wedrychowicz H."/>
        </authorList>
    </citation>
    <scope>NUCLEOTIDE SEQUENCE [LARGE SCALE GENOMIC DNA]</scope>
    <source>
        <strain evidence="6 7">DSM 26892</strain>
    </source>
</reference>
<dbReference type="InterPro" id="IPR047198">
    <property type="entry name" value="DDP-like_NUDIX"/>
</dbReference>
<dbReference type="InterPro" id="IPR000086">
    <property type="entry name" value="NUDIX_hydrolase_dom"/>
</dbReference>
<evidence type="ECO:0000256" key="4">
    <source>
        <dbReference type="ARBA" id="ARBA00022842"/>
    </source>
</evidence>
<keyword evidence="2" id="KW-0479">Metal-binding</keyword>
<organism evidence="6 7">
    <name type="scientific">Palleronia salina</name>
    <dbReference type="NCBI Taxonomy" id="313368"/>
    <lineage>
        <taxon>Bacteria</taxon>
        <taxon>Pseudomonadati</taxon>
        <taxon>Pseudomonadota</taxon>
        <taxon>Alphaproteobacteria</taxon>
        <taxon>Rhodobacterales</taxon>
        <taxon>Roseobacteraceae</taxon>
        <taxon>Palleronia</taxon>
    </lineage>
</organism>
<evidence type="ECO:0000313" key="7">
    <source>
        <dbReference type="Proteomes" id="UP000184040"/>
    </source>
</evidence>
<dbReference type="InterPro" id="IPR015797">
    <property type="entry name" value="NUDIX_hydrolase-like_dom_sf"/>
</dbReference>
<gene>
    <name evidence="6" type="ORF">SAMN04488012_1146</name>
</gene>